<proteinExistence type="predicted"/>
<keyword evidence="2" id="KW-1185">Reference proteome</keyword>
<protein>
    <submittedName>
        <fullName evidence="1">Uncharacterized protein</fullName>
    </submittedName>
</protein>
<evidence type="ECO:0000313" key="1">
    <source>
        <dbReference type="EMBL" id="KAH7840817.1"/>
    </source>
</evidence>
<sequence>MILHEETQNVASDHMHALTIRVEGGRELSKDEDTEIEMQLKLLNKPAVMTIETEYGDIYDCVDFYKQPAFDHPLLKNHSFHFQMKPTLRNREQVSSKARESVHTELKGGGCPVGTVPIRRITKEDLIRERDASKLMSTSADNTFLNHISVVRTNPGPDKFHGAGAMLSIHNPPVSQVQSSASRFVLQNGNDVIQAGWRVDPVLYGDHNTRRFIRIDAGQSHCYNTRCPGFVIVRSDKLLDLVYPISKPGGPVYEAPLWIDQDLVNGNWWLLVGVENTEVGFWPKRIFSGLADFASYADWGGQVSSTSGSTPQMGNGLLKGISTHDAYLSHIQVMNDRGQNVEVLFTRVLRTRPANEHRIISNNLDFENIENYTEVPVHKEPYLDPTGRHYQNPRLRITWRCFGLTEDMAFVTLPGEEYTTSLSCTQLMTLLDSAPVDPTPSQYHPFTVPAAPPVVMYQPGLVYDQDLGCNLYEIPVMEQLPPLPAPIEPTYQFDLAMTDLAPFNAEPYCFEIPVLEPLVEEPPLTPDQVFDQIMQRHEIELTMAERAHGEALKAYFQIP</sequence>
<evidence type="ECO:0000313" key="2">
    <source>
        <dbReference type="Proteomes" id="UP000828048"/>
    </source>
</evidence>
<gene>
    <name evidence="1" type="ORF">Vadar_021958</name>
</gene>
<name>A0ACB7XJH5_9ERIC</name>
<dbReference type="EMBL" id="CM037160">
    <property type="protein sequence ID" value="KAH7840817.1"/>
    <property type="molecule type" value="Genomic_DNA"/>
</dbReference>
<dbReference type="Proteomes" id="UP000828048">
    <property type="component" value="Chromosome 10"/>
</dbReference>
<accession>A0ACB7XJH5</accession>
<organism evidence="1 2">
    <name type="scientific">Vaccinium darrowii</name>
    <dbReference type="NCBI Taxonomy" id="229202"/>
    <lineage>
        <taxon>Eukaryota</taxon>
        <taxon>Viridiplantae</taxon>
        <taxon>Streptophyta</taxon>
        <taxon>Embryophyta</taxon>
        <taxon>Tracheophyta</taxon>
        <taxon>Spermatophyta</taxon>
        <taxon>Magnoliopsida</taxon>
        <taxon>eudicotyledons</taxon>
        <taxon>Gunneridae</taxon>
        <taxon>Pentapetalae</taxon>
        <taxon>asterids</taxon>
        <taxon>Ericales</taxon>
        <taxon>Ericaceae</taxon>
        <taxon>Vaccinioideae</taxon>
        <taxon>Vaccinieae</taxon>
        <taxon>Vaccinium</taxon>
    </lineage>
</organism>
<comment type="caution">
    <text evidence="1">The sequence shown here is derived from an EMBL/GenBank/DDBJ whole genome shotgun (WGS) entry which is preliminary data.</text>
</comment>
<reference evidence="1 2" key="1">
    <citation type="journal article" date="2021" name="Hortic Res">
        <title>High-quality reference genome and annotation aids understanding of berry development for evergreen blueberry (Vaccinium darrowii).</title>
        <authorList>
            <person name="Yu J."/>
            <person name="Hulse-Kemp A.M."/>
            <person name="Babiker E."/>
            <person name="Staton M."/>
        </authorList>
    </citation>
    <scope>NUCLEOTIDE SEQUENCE [LARGE SCALE GENOMIC DNA]</scope>
    <source>
        <strain evidence="2">cv. NJ 8807/NJ 8810</strain>
        <tissue evidence="1">Young leaf</tissue>
    </source>
</reference>